<dbReference type="EMBL" id="FZQP02003967">
    <property type="protein sequence ID" value="VVC99090.1"/>
    <property type="molecule type" value="Genomic_DNA"/>
</dbReference>
<dbReference type="AlphaFoldDB" id="A0A5E4QN44"/>
<sequence length="68" mass="7868">MLHALPYTFNIFTSVHGRCSSGTRKGSYRPMLKKISNQFIADAVGAMRTLKLRRYALRVNTIDCWFEK</sequence>
<proteinExistence type="predicted"/>
<name>A0A5E4QN44_9NEOP</name>
<reference evidence="1 2" key="1">
    <citation type="submission" date="2017-07" db="EMBL/GenBank/DDBJ databases">
        <authorList>
            <person name="Talla V."/>
            <person name="Backstrom N."/>
        </authorList>
    </citation>
    <scope>NUCLEOTIDE SEQUENCE [LARGE SCALE GENOMIC DNA]</scope>
</reference>
<gene>
    <name evidence="1" type="ORF">LSINAPIS_LOCUS10032</name>
</gene>
<keyword evidence="2" id="KW-1185">Reference proteome</keyword>
<evidence type="ECO:0000313" key="1">
    <source>
        <dbReference type="EMBL" id="VVC99090.1"/>
    </source>
</evidence>
<organism evidence="1 2">
    <name type="scientific">Leptidea sinapis</name>
    <dbReference type="NCBI Taxonomy" id="189913"/>
    <lineage>
        <taxon>Eukaryota</taxon>
        <taxon>Metazoa</taxon>
        <taxon>Ecdysozoa</taxon>
        <taxon>Arthropoda</taxon>
        <taxon>Hexapoda</taxon>
        <taxon>Insecta</taxon>
        <taxon>Pterygota</taxon>
        <taxon>Neoptera</taxon>
        <taxon>Endopterygota</taxon>
        <taxon>Lepidoptera</taxon>
        <taxon>Glossata</taxon>
        <taxon>Ditrysia</taxon>
        <taxon>Papilionoidea</taxon>
        <taxon>Pieridae</taxon>
        <taxon>Dismorphiinae</taxon>
        <taxon>Leptidea</taxon>
    </lineage>
</organism>
<evidence type="ECO:0000313" key="2">
    <source>
        <dbReference type="Proteomes" id="UP000324832"/>
    </source>
</evidence>
<dbReference type="Proteomes" id="UP000324832">
    <property type="component" value="Unassembled WGS sequence"/>
</dbReference>
<accession>A0A5E4QN44</accession>
<protein>
    <submittedName>
        <fullName evidence="1">Uncharacterized protein</fullName>
    </submittedName>
</protein>